<dbReference type="AlphaFoldDB" id="A0AA42WCH5"/>
<proteinExistence type="predicted"/>
<evidence type="ECO:0000256" key="1">
    <source>
        <dbReference type="SAM" id="Phobius"/>
    </source>
</evidence>
<organism evidence="2 3">
    <name type="scientific">Achromobacter marplatensis</name>
    <dbReference type="NCBI Taxonomy" id="470868"/>
    <lineage>
        <taxon>Bacteria</taxon>
        <taxon>Pseudomonadati</taxon>
        <taxon>Pseudomonadota</taxon>
        <taxon>Betaproteobacteria</taxon>
        <taxon>Burkholderiales</taxon>
        <taxon>Alcaligenaceae</taxon>
        <taxon>Achromobacter</taxon>
    </lineage>
</organism>
<evidence type="ECO:0000313" key="2">
    <source>
        <dbReference type="EMBL" id="MDH2051084.1"/>
    </source>
</evidence>
<keyword evidence="1" id="KW-0812">Transmembrane</keyword>
<keyword evidence="1" id="KW-0472">Membrane</keyword>
<keyword evidence="1" id="KW-1133">Transmembrane helix</keyword>
<reference evidence="2" key="1">
    <citation type="submission" date="2022-09" db="EMBL/GenBank/DDBJ databases">
        <title>Intensive care unit water sources are persistently colonized with multi-drug resistant bacteria and are the site of extensive horizontal gene transfer of antibiotic resistance genes.</title>
        <authorList>
            <person name="Diorio-Toth L."/>
        </authorList>
    </citation>
    <scope>NUCLEOTIDE SEQUENCE</scope>
    <source>
        <strain evidence="2">GD03676</strain>
    </source>
</reference>
<dbReference type="Proteomes" id="UP001161276">
    <property type="component" value="Unassembled WGS sequence"/>
</dbReference>
<comment type="caution">
    <text evidence="2">The sequence shown here is derived from an EMBL/GenBank/DDBJ whole genome shotgun (WGS) entry which is preliminary data.</text>
</comment>
<gene>
    <name evidence="2" type="ORF">N5K24_11795</name>
</gene>
<protein>
    <submittedName>
        <fullName evidence="2">Uncharacterized protein</fullName>
    </submittedName>
</protein>
<dbReference type="RefSeq" id="WP_280026827.1">
    <property type="nucleotide sequence ID" value="NZ_CBDEUO010000003.1"/>
</dbReference>
<name>A0AA42WCH5_9BURK</name>
<dbReference type="EMBL" id="JAOCKG010000004">
    <property type="protein sequence ID" value="MDH2051084.1"/>
    <property type="molecule type" value="Genomic_DNA"/>
</dbReference>
<evidence type="ECO:0000313" key="3">
    <source>
        <dbReference type="Proteomes" id="UP001161276"/>
    </source>
</evidence>
<feature type="transmembrane region" description="Helical" evidence="1">
    <location>
        <begin position="6"/>
        <end position="26"/>
    </location>
</feature>
<sequence length="42" mass="4309">MFIPLLILSPLAMMWLLALCGMGVVFEIGRTDSGAVADAGAG</sequence>
<accession>A0AA42WCH5</accession>